<dbReference type="CDD" id="cd14014">
    <property type="entry name" value="STKc_PknB_like"/>
    <property type="match status" value="1"/>
</dbReference>
<dbReference type="Proteomes" id="UP000004946">
    <property type="component" value="Chromosome"/>
</dbReference>
<sequence>MTAIGDIIHGRYRLVSVIGRGGMSTVYLAIDTKLGMQWTVKEILDSTDAVAQEVIRHSLLTEMEMLKELDHPSIPRIVDVFEDRGSLFVVRDYVDGSSLSSLLSKKQSFSEQEVVDWGIQLCDVLDYMHRQDPPVVYRDMKPSNVMITRDGFVRLIDFGIACKVDDRTKRVVVGDERSLGTPGYAAPEQLGPNPVINPQNDVYGLGATLYVLLTGVNPRKEGIRSIRERHPEISVGLDNIIHAATQRDPRKRFADCALFAYALRHFKEQDSHYVRGLKAKRAVFVGVVVAAVMSFVVSGGFQIAARVARNNDFDHWMTVASVAPDQKTEEKSYLKAARIQPSSTQPYENLIATYSSNTVFTPREEKLLVGAITENSSALQQSPVAWAKLSYDLGKLYWYYYQPAAIASLPADQRAKAMEKADTQRERIILAGHWMQKAAAVEPFEDRDSASIYADIASFSSTITPLIDQGEDVHVYKPYFQLLQRLVFTSRKDVGKVTKLESANLVAHALITYGRDFRANGVGKGEMKTLLIEAETLARSVSTSNKDLVERQKAVISNLGRARQGVTDAFIDVNGHQGQDQ</sequence>
<evidence type="ECO:0000256" key="5">
    <source>
        <dbReference type="ARBA" id="ARBA00022840"/>
    </source>
</evidence>
<keyword evidence="6" id="KW-0472">Membrane</keyword>
<evidence type="ECO:0000259" key="7">
    <source>
        <dbReference type="PROSITE" id="PS50011"/>
    </source>
</evidence>
<keyword evidence="9" id="KW-1185">Reference proteome</keyword>
<dbReference type="EC" id="2.7.11.1" evidence="1"/>
<gene>
    <name evidence="8" type="ORF">HMPREF0620_1340</name>
</gene>
<dbReference type="PANTHER" id="PTHR43671">
    <property type="entry name" value="SERINE/THREONINE-PROTEIN KINASE NEK"/>
    <property type="match status" value="1"/>
</dbReference>
<evidence type="ECO:0000256" key="4">
    <source>
        <dbReference type="ARBA" id="ARBA00022777"/>
    </source>
</evidence>
<evidence type="ECO:0000256" key="1">
    <source>
        <dbReference type="ARBA" id="ARBA00012513"/>
    </source>
</evidence>
<reference evidence="8 9" key="1">
    <citation type="submission" date="2010-12" db="EMBL/GenBank/DDBJ databases">
        <authorList>
            <person name="Muzny D."/>
            <person name="Qin X."/>
            <person name="Buhay C."/>
            <person name="Dugan-Rocha S."/>
            <person name="Ding Y."/>
            <person name="Chen G."/>
            <person name="Hawes A."/>
            <person name="Holder M."/>
            <person name="Jhangiani S."/>
            <person name="Johnson A."/>
            <person name="Khan Z."/>
            <person name="Li Z."/>
            <person name="Liu W."/>
            <person name="Liu X."/>
            <person name="Perez L."/>
            <person name="Shen H."/>
            <person name="Wang Q."/>
            <person name="Watt J."/>
            <person name="Xi L."/>
            <person name="Xin Y."/>
            <person name="Zhou J."/>
            <person name="Deng J."/>
            <person name="Jiang H."/>
            <person name="Liu Y."/>
            <person name="Qu J."/>
            <person name="Song X.-Z."/>
            <person name="Zhang L."/>
            <person name="Villasana D."/>
            <person name="Johnson A."/>
            <person name="Liu J."/>
            <person name="Liyanage D."/>
            <person name="Lorensuhewa L."/>
            <person name="Robinson T."/>
            <person name="Song A."/>
            <person name="Song B.-B."/>
            <person name="Dinh H."/>
            <person name="Thornton R."/>
            <person name="Coyle M."/>
            <person name="Francisco L."/>
            <person name="Jackson L."/>
            <person name="Javaid M."/>
            <person name="Korchina V."/>
            <person name="Kovar C."/>
            <person name="Mata R."/>
            <person name="Mathew T."/>
            <person name="Ngo R."/>
            <person name="Nguyen L."/>
            <person name="Nguyen N."/>
            <person name="Okwuonu G."/>
            <person name="Ongeri F."/>
            <person name="Pham C."/>
            <person name="Simmons D."/>
            <person name="Wilczek-Boney K."/>
            <person name="Hale W."/>
            <person name="Jakkamsetti A."/>
            <person name="Pham P."/>
            <person name="Ruth R."/>
            <person name="San Lucas F."/>
            <person name="Warren J."/>
            <person name="Zhang J."/>
            <person name="Zhao Z."/>
            <person name="Zhou C."/>
            <person name="Zhu D."/>
            <person name="Lee S."/>
            <person name="Bess C."/>
            <person name="Blankenburg K."/>
            <person name="Forbes L."/>
            <person name="Fu Q."/>
            <person name="Gubbala S."/>
            <person name="Hirani K."/>
            <person name="Jayaseelan J.C."/>
            <person name="Lara F."/>
            <person name="Munidasa M."/>
            <person name="Palculict T."/>
            <person name="Patil S."/>
            <person name="Pu L.-L."/>
            <person name="Saada N."/>
            <person name="Tang L."/>
            <person name="Weissenberger G."/>
            <person name="Zhu Y."/>
            <person name="Hemphill L."/>
            <person name="Shang Y."/>
            <person name="Youmans B."/>
            <person name="Ayvaz T."/>
            <person name="Ross M."/>
            <person name="Santibanez J."/>
            <person name="Aqrawi P."/>
            <person name="Gross S."/>
            <person name="Joshi V."/>
            <person name="Fowler G."/>
            <person name="Nazareth L."/>
            <person name="Reid J."/>
            <person name="Worley K."/>
            <person name="Petrosino J."/>
            <person name="Highlander S."/>
            <person name="Gibbs R."/>
        </authorList>
    </citation>
    <scope>NUCLEOTIDE SEQUENCE [LARGE SCALE GENOMIC DNA]</scope>
    <source>
        <strain evidence="8 9">DSM 10105</strain>
    </source>
</reference>
<accession>E6K2V1</accession>
<dbReference type="Gene3D" id="1.10.510.10">
    <property type="entry name" value="Transferase(Phosphotransferase) domain 1"/>
    <property type="match status" value="1"/>
</dbReference>
<dbReference type="Pfam" id="PF00069">
    <property type="entry name" value="Pkinase"/>
    <property type="match status" value="1"/>
</dbReference>
<comment type="caution">
    <text evidence="8">The sequence shown here is derived from an EMBL/GenBank/DDBJ whole genome shotgun (WGS) entry which is preliminary data.</text>
</comment>
<protein>
    <recommendedName>
        <fullName evidence="1">non-specific serine/threonine protein kinase</fullName>
        <ecNumber evidence="1">2.7.11.1</ecNumber>
    </recommendedName>
</protein>
<feature type="domain" description="Protein kinase" evidence="7">
    <location>
        <begin position="12"/>
        <end position="264"/>
    </location>
</feature>
<evidence type="ECO:0000313" key="8">
    <source>
        <dbReference type="EMBL" id="EFT82655.1"/>
    </source>
</evidence>
<dbReference type="PANTHER" id="PTHR43671:SF13">
    <property type="entry name" value="SERINE_THREONINE-PROTEIN KINASE NEK2"/>
    <property type="match status" value="1"/>
</dbReference>
<evidence type="ECO:0000256" key="6">
    <source>
        <dbReference type="SAM" id="Phobius"/>
    </source>
</evidence>
<evidence type="ECO:0000256" key="2">
    <source>
        <dbReference type="ARBA" id="ARBA00022679"/>
    </source>
</evidence>
<dbReference type="Gene3D" id="3.30.200.20">
    <property type="entry name" value="Phosphorylase Kinase, domain 1"/>
    <property type="match status" value="1"/>
</dbReference>
<dbReference type="AlphaFoldDB" id="E6K2V1"/>
<feature type="transmembrane region" description="Helical" evidence="6">
    <location>
        <begin position="282"/>
        <end position="301"/>
    </location>
</feature>
<dbReference type="InterPro" id="IPR050660">
    <property type="entry name" value="NEK_Ser/Thr_kinase"/>
</dbReference>
<dbReference type="PROSITE" id="PS00108">
    <property type="entry name" value="PROTEIN_KINASE_ST"/>
    <property type="match status" value="1"/>
</dbReference>
<keyword evidence="6" id="KW-1133">Transmembrane helix</keyword>
<dbReference type="EMBL" id="AEON01000002">
    <property type="protein sequence ID" value="EFT82655.1"/>
    <property type="molecule type" value="Genomic_DNA"/>
</dbReference>
<evidence type="ECO:0000256" key="3">
    <source>
        <dbReference type="ARBA" id="ARBA00022741"/>
    </source>
</evidence>
<dbReference type="InterPro" id="IPR011009">
    <property type="entry name" value="Kinase-like_dom_sf"/>
</dbReference>
<keyword evidence="5" id="KW-0067">ATP-binding</keyword>
<dbReference type="SMART" id="SM00220">
    <property type="entry name" value="S_TKc"/>
    <property type="match status" value="1"/>
</dbReference>
<keyword evidence="3" id="KW-0547">Nucleotide-binding</keyword>
<dbReference type="InterPro" id="IPR000719">
    <property type="entry name" value="Prot_kinase_dom"/>
</dbReference>
<keyword evidence="6" id="KW-0812">Transmembrane</keyword>
<dbReference type="InterPro" id="IPR008271">
    <property type="entry name" value="Ser/Thr_kinase_AS"/>
</dbReference>
<dbReference type="GO" id="GO:0005524">
    <property type="term" value="F:ATP binding"/>
    <property type="evidence" value="ECO:0007669"/>
    <property type="project" value="UniProtKB-KW"/>
</dbReference>
<dbReference type="RefSeq" id="WP_006289692.1">
    <property type="nucleotide sequence ID" value="NZ_AP012333.1"/>
</dbReference>
<dbReference type="PROSITE" id="PS50011">
    <property type="entry name" value="PROTEIN_KINASE_DOM"/>
    <property type="match status" value="1"/>
</dbReference>
<dbReference type="eggNOG" id="COG0515">
    <property type="taxonomic scope" value="Bacteria"/>
</dbReference>
<dbReference type="GO" id="GO:0004674">
    <property type="term" value="F:protein serine/threonine kinase activity"/>
    <property type="evidence" value="ECO:0007669"/>
    <property type="project" value="UniProtKB-EC"/>
</dbReference>
<dbReference type="HOGENOM" id="CLU_027333_0_0_11"/>
<evidence type="ECO:0000313" key="9">
    <source>
        <dbReference type="Proteomes" id="UP000004946"/>
    </source>
</evidence>
<keyword evidence="4 8" id="KW-0418">Kinase</keyword>
<keyword evidence="2" id="KW-0808">Transferase</keyword>
<proteinExistence type="predicted"/>
<organism evidence="8 9">
    <name type="scientific">Parascardovia denticolens DSM 10105 = JCM 12538</name>
    <dbReference type="NCBI Taxonomy" id="864564"/>
    <lineage>
        <taxon>Bacteria</taxon>
        <taxon>Bacillati</taxon>
        <taxon>Actinomycetota</taxon>
        <taxon>Actinomycetes</taxon>
        <taxon>Bifidobacteriales</taxon>
        <taxon>Bifidobacteriaceae</taxon>
        <taxon>Parascardovia</taxon>
    </lineage>
</organism>
<dbReference type="SUPFAM" id="SSF56112">
    <property type="entry name" value="Protein kinase-like (PK-like)"/>
    <property type="match status" value="1"/>
</dbReference>
<name>E6K2V1_PARDN</name>